<dbReference type="EMBL" id="FUWJ01000002">
    <property type="protein sequence ID" value="SJZ88762.1"/>
    <property type="molecule type" value="Genomic_DNA"/>
</dbReference>
<accession>A0A1T4PB69</accession>
<keyword evidence="2" id="KW-1185">Reference proteome</keyword>
<proteinExistence type="predicted"/>
<protein>
    <submittedName>
        <fullName evidence="1">Uncharacterized protein</fullName>
    </submittedName>
</protein>
<dbReference type="AlphaFoldDB" id="A0A1T4PB69"/>
<dbReference type="RefSeq" id="WP_085934363.1">
    <property type="nucleotide sequence ID" value="NZ_FUWJ01000002.1"/>
</dbReference>
<dbReference type="STRING" id="225324.SAMN02745126_02713"/>
<evidence type="ECO:0000313" key="1">
    <source>
        <dbReference type="EMBL" id="SJZ88762.1"/>
    </source>
</evidence>
<sequence length="118" mass="13020">MAYFELLSCLRMVAEGAADYCSSPERPDAARELKHILAAAHPVLALSDGREPDIEANRRRLLRKCEEIDVAVRRSHLRLVDGDEPAARSMGIRSVVALCEELLGLVEALVPELSARVE</sequence>
<reference evidence="2" key="1">
    <citation type="submission" date="2017-02" db="EMBL/GenBank/DDBJ databases">
        <authorList>
            <person name="Varghese N."/>
            <person name="Submissions S."/>
        </authorList>
    </citation>
    <scope>NUCLEOTIDE SEQUENCE [LARGE SCALE GENOMIC DNA]</scope>
    <source>
        <strain evidence="2">ATCC 27094</strain>
    </source>
</reference>
<evidence type="ECO:0000313" key="2">
    <source>
        <dbReference type="Proteomes" id="UP000190092"/>
    </source>
</evidence>
<name>A0A1T4PB69_9HYPH</name>
<gene>
    <name evidence="1" type="ORF">SAMN02745126_02713</name>
</gene>
<organism evidence="1 2">
    <name type="scientific">Enhydrobacter aerosaccus</name>
    <dbReference type="NCBI Taxonomy" id="225324"/>
    <lineage>
        <taxon>Bacteria</taxon>
        <taxon>Pseudomonadati</taxon>
        <taxon>Pseudomonadota</taxon>
        <taxon>Alphaproteobacteria</taxon>
        <taxon>Hyphomicrobiales</taxon>
        <taxon>Enhydrobacter</taxon>
    </lineage>
</organism>
<dbReference type="Proteomes" id="UP000190092">
    <property type="component" value="Unassembled WGS sequence"/>
</dbReference>